<dbReference type="PANTHER" id="PTHR22902">
    <property type="entry name" value="SESQUIPEDALIAN"/>
    <property type="match status" value="1"/>
</dbReference>
<evidence type="ECO:0000313" key="2">
    <source>
        <dbReference type="RefSeq" id="XP_018851305.1"/>
    </source>
</evidence>
<reference evidence="2" key="1">
    <citation type="submission" date="2025-08" db="UniProtKB">
        <authorList>
            <consortium name="RefSeq"/>
        </authorList>
    </citation>
    <scope>IDENTIFICATION</scope>
    <source>
        <tissue evidence="2">Leaves</tissue>
    </source>
</reference>
<dbReference type="GO" id="GO:0007032">
    <property type="term" value="P:endosome organization"/>
    <property type="evidence" value="ECO:0000318"/>
    <property type="project" value="GO_Central"/>
</dbReference>
<dbReference type="Gramene" id="Jr10_17010_p1">
    <property type="protein sequence ID" value="cds.Jr10_17010_p1"/>
    <property type="gene ID" value="Jr10_17010"/>
</dbReference>
<sequence length="495" mass="54797">MASNVATPRAGDADSSLEKIKRQLASGSGRNLLQGPLLKRSETLRKWNERWVILDPTTGRMEYKIRRNEPAVKGSIIFDANSTITISPVNFHGLPKYDGCCFYIGTPQKKDYFLCAETPGAARAWVSTLHATQLVLKAHKEAVNSLSGNGSAKLGTVATVVSAANSTALECSKEIEAAMQISLRNALGMVTNKTSDGPMDDLAIMRETLRVKDEELQNLARDLRARDLTIKDIADKLSETAEAAEAAASAAHTMDEQRRIACVEIERLKRDSEKQLESSMSKLKEYEQKVMAVNKEREQLSKQRDSAIQEAHMWRSELAKARERVVILEAAVVRAEEKVRVTEADAEARIKEVIQKESTAVNEKQELLAYVNKLQAQLQRQQIDTKQIFEEKSESCSGIDNTLPLTKHVDLSEENVDKACLSVSRAIPVSGESVVHMAADQVNLHIHDGEWSDIQANEARIADVREVAPETEGSSLDIPVVSNHHEQGANSFHRP</sequence>
<dbReference type="PROSITE" id="PS50003">
    <property type="entry name" value="PH_DOMAIN"/>
    <property type="match status" value="1"/>
</dbReference>
<dbReference type="GeneID" id="109013618"/>
<protein>
    <submittedName>
        <fullName evidence="2">Switch-associated protein 70</fullName>
    </submittedName>
</protein>
<dbReference type="FunFam" id="2.30.29.30:FF:000234">
    <property type="entry name" value="Pleckstrin homology (PH) domain-containing protein"/>
    <property type="match status" value="1"/>
</dbReference>
<dbReference type="FunCoup" id="A0A2I4H572">
    <property type="interactions" value="3556"/>
</dbReference>
<dbReference type="KEGG" id="jre:109013618"/>
<dbReference type="GO" id="GO:0001881">
    <property type="term" value="P:receptor recycling"/>
    <property type="evidence" value="ECO:0000318"/>
    <property type="project" value="GO_Central"/>
</dbReference>
<proteinExistence type="predicted"/>
<dbReference type="GO" id="GO:0042147">
    <property type="term" value="P:retrograde transport, endosome to Golgi"/>
    <property type="evidence" value="ECO:0000318"/>
    <property type="project" value="GO_Central"/>
</dbReference>
<dbReference type="GO" id="GO:0005802">
    <property type="term" value="C:trans-Golgi network"/>
    <property type="evidence" value="ECO:0000318"/>
    <property type="project" value="GO_Central"/>
</dbReference>
<keyword evidence="1" id="KW-1185">Reference proteome</keyword>
<dbReference type="SMART" id="SM00233">
    <property type="entry name" value="PH"/>
    <property type="match status" value="1"/>
</dbReference>
<dbReference type="Proteomes" id="UP000235220">
    <property type="component" value="Chromosome 10"/>
</dbReference>
<dbReference type="AlphaFoldDB" id="A0A2I4H572"/>
<name>A0A2I4H572_JUGRE</name>
<accession>A0A2I4H572</accession>
<dbReference type="InterPro" id="IPR045188">
    <property type="entry name" value="Boi1/Boi2-like"/>
</dbReference>
<dbReference type="STRING" id="51240.A0A2I4H572"/>
<dbReference type="Pfam" id="PF00169">
    <property type="entry name" value="PH"/>
    <property type="match status" value="1"/>
</dbReference>
<dbReference type="GO" id="GO:0055037">
    <property type="term" value="C:recycling endosome"/>
    <property type="evidence" value="ECO:0000318"/>
    <property type="project" value="GO_Central"/>
</dbReference>
<organism evidence="1 2">
    <name type="scientific">Juglans regia</name>
    <name type="common">English walnut</name>
    <dbReference type="NCBI Taxonomy" id="51240"/>
    <lineage>
        <taxon>Eukaryota</taxon>
        <taxon>Viridiplantae</taxon>
        <taxon>Streptophyta</taxon>
        <taxon>Embryophyta</taxon>
        <taxon>Tracheophyta</taxon>
        <taxon>Spermatophyta</taxon>
        <taxon>Magnoliopsida</taxon>
        <taxon>eudicotyledons</taxon>
        <taxon>Gunneridae</taxon>
        <taxon>Pentapetalae</taxon>
        <taxon>rosids</taxon>
        <taxon>fabids</taxon>
        <taxon>Fagales</taxon>
        <taxon>Juglandaceae</taxon>
        <taxon>Juglans</taxon>
    </lineage>
</organism>
<dbReference type="RefSeq" id="XP_018851305.1">
    <property type="nucleotide sequence ID" value="XM_018995760.2"/>
</dbReference>
<dbReference type="OrthoDB" id="48057at2759"/>
<gene>
    <name evidence="2" type="primary">LOC109013618</name>
</gene>
<evidence type="ECO:0000313" key="1">
    <source>
        <dbReference type="Proteomes" id="UP000235220"/>
    </source>
</evidence>
<dbReference type="GO" id="GO:0005769">
    <property type="term" value="C:early endosome"/>
    <property type="evidence" value="ECO:0000318"/>
    <property type="project" value="GO_Central"/>
</dbReference>
<dbReference type="InterPro" id="IPR001849">
    <property type="entry name" value="PH_domain"/>
</dbReference>
<dbReference type="GO" id="GO:0042742">
    <property type="term" value="P:defense response to bacterium"/>
    <property type="evidence" value="ECO:0007669"/>
    <property type="project" value="EnsemblPlants"/>
</dbReference>
<dbReference type="GO" id="GO:0005829">
    <property type="term" value="C:cytosol"/>
    <property type="evidence" value="ECO:0007669"/>
    <property type="project" value="GOC"/>
</dbReference>
<dbReference type="SUPFAM" id="SSF50729">
    <property type="entry name" value="PH domain-like"/>
    <property type="match status" value="1"/>
</dbReference>
<dbReference type="CDD" id="cd00821">
    <property type="entry name" value="PH"/>
    <property type="match status" value="1"/>
</dbReference>
<dbReference type="Gene3D" id="2.30.29.30">
    <property type="entry name" value="Pleckstrin-homology domain (PH domain)/Phosphotyrosine-binding domain (PTB)"/>
    <property type="match status" value="1"/>
</dbReference>
<dbReference type="InterPro" id="IPR011993">
    <property type="entry name" value="PH-like_dom_sf"/>
</dbReference>
<dbReference type="PANTHER" id="PTHR22902:SF49">
    <property type="entry name" value="OS03G0666200 PROTEIN"/>
    <property type="match status" value="1"/>
</dbReference>